<dbReference type="RefSeq" id="WP_011988605.1">
    <property type="nucleotide sequence ID" value="NC_009705.1"/>
</dbReference>
<sequence>MTTKMKRKSKAALGILLTLSSCGVAYAYCPPQYQEAWVDPTFKAAIATIEGALSAVDVSLSALLETNSQRLTSAIAILTKQKALAANQIADSQVRAGKMTAEGLRTLAETERVKKARFDYGGEFGQGYQPCKINASRALIATRNADLQSELGKRVRSEIVAGAGKYADPIKAREEQLNEHKKYCTADEVNSGLCPAEGALAGADTNVGTLFHEDMEGDDTYAAKNAFINNLAGLPDPEIPKQGASSANASSYILAKAKKDAFLSPAYAALKEIQIDYSGIEGTESGKELPMSVLIKNEVNRYAGNSAEYDAWSRTMTSQNDRGTLVELLKIKALELAIQAREYRQYEMMEAQLASLTALQVQTTIAPAAEAAAIKASVNQVNQQIR</sequence>
<keyword evidence="1" id="KW-0732">Signal</keyword>
<accession>A0A0U1QTQ2</accession>
<keyword evidence="2" id="KW-0449">Lipoprotein</keyword>
<protein>
    <submittedName>
        <fullName evidence="2">Putative lipoprotein</fullName>
    </submittedName>
</protein>
<reference evidence="2 3" key="1">
    <citation type="journal article" date="2007" name="PLoS Genet.">
        <title>The complete genome sequence of Yersinia pseudotuberculosis IP31758, the causative agent of Far East scarlet-like fever.</title>
        <authorList>
            <person name="Eppinger M."/>
            <person name="Rosovitz M.J."/>
            <person name="Fricke W.F."/>
            <person name="Rasko D.A."/>
            <person name="Kokorina G."/>
            <person name="Fayolle C."/>
            <person name="Lindler L.E."/>
            <person name="Carniel E."/>
            <person name="Ravel J."/>
        </authorList>
    </citation>
    <scope>NUCLEOTIDE SEQUENCE [LARGE SCALE GENOMIC DNA]</scope>
    <source>
        <strain evidence="2 3">IP 31758</strain>
        <plasmid evidence="3">Plasmid plasmid_153kb</plasmid>
    </source>
</reference>
<evidence type="ECO:0000313" key="3">
    <source>
        <dbReference type="Proteomes" id="UP000002412"/>
    </source>
</evidence>
<evidence type="ECO:0000313" key="2">
    <source>
        <dbReference type="EMBL" id="ABS45761.1"/>
    </source>
</evidence>
<dbReference type="PROSITE" id="PS51257">
    <property type="entry name" value="PROKAR_LIPOPROTEIN"/>
    <property type="match status" value="1"/>
</dbReference>
<gene>
    <name evidence="2" type="ordered locus">YpsIP31758_B0007</name>
</gene>
<dbReference type="EMBL" id="CP000719">
    <property type="protein sequence ID" value="ABS45761.1"/>
    <property type="molecule type" value="Genomic_DNA"/>
</dbReference>
<dbReference type="AlphaFoldDB" id="A0A0U1QTQ2"/>
<dbReference type="KEGG" id="ypi:YpsIP31758_B0007"/>
<geneLocation type="plasmid" evidence="3">
    <name>plasmid_153kb</name>
</geneLocation>
<keyword evidence="2" id="KW-0614">Plasmid</keyword>
<name>A0A0U1QTQ2_YERP3</name>
<organism evidence="2 3">
    <name type="scientific">Yersinia pseudotuberculosis serotype O:1b (strain IP 31758)</name>
    <dbReference type="NCBI Taxonomy" id="349747"/>
    <lineage>
        <taxon>Bacteria</taxon>
        <taxon>Pseudomonadati</taxon>
        <taxon>Pseudomonadota</taxon>
        <taxon>Gammaproteobacteria</taxon>
        <taxon>Enterobacterales</taxon>
        <taxon>Yersiniaceae</taxon>
        <taxon>Yersinia</taxon>
    </lineage>
</organism>
<dbReference type="HOGENOM" id="CLU_058362_0_0_6"/>
<feature type="signal peptide" evidence="1">
    <location>
        <begin position="1"/>
        <end position="27"/>
    </location>
</feature>
<evidence type="ECO:0000256" key="1">
    <source>
        <dbReference type="SAM" id="SignalP"/>
    </source>
</evidence>
<dbReference type="Proteomes" id="UP000002412">
    <property type="component" value="Plasmid p_153kb"/>
</dbReference>
<proteinExistence type="predicted"/>
<feature type="chain" id="PRO_5006713863" evidence="1">
    <location>
        <begin position="28"/>
        <end position="386"/>
    </location>
</feature>